<dbReference type="Gene3D" id="2.60.40.10">
    <property type="entry name" value="Immunoglobulins"/>
    <property type="match status" value="10"/>
</dbReference>
<feature type="domain" description="RapA2 cadherin-like" evidence="3">
    <location>
        <begin position="2705"/>
        <end position="2800"/>
    </location>
</feature>
<feature type="domain" description="RapA2 cadherin-like" evidence="3">
    <location>
        <begin position="3490"/>
        <end position="3583"/>
    </location>
</feature>
<dbReference type="SUPFAM" id="SSF117074">
    <property type="entry name" value="Hypothetical protein PA1324"/>
    <property type="match status" value="1"/>
</dbReference>
<feature type="compositionally biased region" description="Polar residues" evidence="1">
    <location>
        <begin position="66"/>
        <end position="75"/>
    </location>
</feature>
<feature type="domain" description="RapA2 cadherin-like" evidence="3">
    <location>
        <begin position="2577"/>
        <end position="2669"/>
    </location>
</feature>
<dbReference type="Pfam" id="PF14252">
    <property type="entry name" value="DUF4347"/>
    <property type="match status" value="1"/>
</dbReference>
<name>A0ABT7N8S9_9BURK</name>
<feature type="compositionally biased region" description="Polar residues" evidence="1">
    <location>
        <begin position="4007"/>
        <end position="4018"/>
    </location>
</feature>
<gene>
    <name evidence="4" type="ORF">QTH91_07645</name>
</gene>
<feature type="domain" description="RapA2 cadherin-like" evidence="3">
    <location>
        <begin position="3358"/>
        <end position="3454"/>
    </location>
</feature>
<keyword evidence="5" id="KW-1185">Reference proteome</keyword>
<feature type="domain" description="RapA2 cadherin-like" evidence="3">
    <location>
        <begin position="2305"/>
        <end position="2410"/>
    </location>
</feature>
<evidence type="ECO:0000313" key="5">
    <source>
        <dbReference type="Proteomes" id="UP001174908"/>
    </source>
</evidence>
<dbReference type="RefSeq" id="WP_286659387.1">
    <property type="nucleotide sequence ID" value="NZ_JASZYV010000001.1"/>
</dbReference>
<organism evidence="4 5">
    <name type="scientific">Variovorax dokdonensis</name>
    <dbReference type="NCBI Taxonomy" id="344883"/>
    <lineage>
        <taxon>Bacteria</taxon>
        <taxon>Pseudomonadati</taxon>
        <taxon>Pseudomonadota</taxon>
        <taxon>Betaproteobacteria</taxon>
        <taxon>Burkholderiales</taxon>
        <taxon>Comamonadaceae</taxon>
        <taxon>Variovorax</taxon>
    </lineage>
</organism>
<evidence type="ECO:0000259" key="2">
    <source>
        <dbReference type="Pfam" id="PF14252"/>
    </source>
</evidence>
<sequence>MGLFGALMKTWGLSGGQALIDRAAATVPESRSASTGDSPVLRPQSRALALEPRIMFDGAAAAAADQQHQGDTTRPTEAPSAERSNTQPTPAAETTKPATAREQAAQGEPAAPTIAPQHLLVIDSRVEQAEQLQSQVGPDVKVLVVDAAQDGLAAISAALAQLGQVDSIQILSHGAAGQFSLGSALISANNVDDLAPQLQGWQAYLTVDADIQLYGCNVGAGMAGQTLVNELARWTGADVGASADATGATADGGNWVLETTAGEVDKALVLGADALAGFDGLLATPTVTLSSGGDDVLLGSTFTVTASFTNPAAEVGYAPFIDVFIPATGKDGVGAEVDDGVTFVSATYQGQVIKSYVLTFDANGQATHPLAKDITGQPVIVYAADYGLRAGDQFVVVQLPMASIISGQPPVNVVLTFQLSDLADTSLTDGAPQLSIRARGGFQFGNTSADDPTVDPSQFESATHAYVVNPTMVDLTLTDMVPDDQTATGPNFTRSFVVTGSTPSDQQLTNVVIEQDLPKDIIVTSIVPGANGTVSSITLQDGTVITDSGVIASTLAAGAYLSHYEVTYSQLSGSVDTTVNFYVPEVDSDGVPILNPVTGAPATVNIAAPTATATWTPLDTRDVPADGAQLSGSGNSQAFQVLPMVVYKQSEITTDVGSTGASPGDTVTYTLNVEMSDYFAFGRTPLDEGRLVIIDQASNGQTLVDGSGVFTFTMNGTTVTVPITPTSRTYDPATGLWTMELDLAQAIRDNGAALAALVGDLAFDSVVDGKTVATITYQTTIDQSYVGDGGSINEGDSIGNNATITGTVLVDRFNTGGEASDSDGTTIDVPVNKIDIIVDTVNGAAAPANVELRPGDVVTFRISYDLQTGDYESFTLSAYMPLPLFDVSGISWTNGNAVGQWAYGPNHTITDTLVGAPTSVVNGNYIVFDFGDHDSPFLQGRRVEILFTMEVSDTPFGDQRTVAVIAQSNQLTSAGDTLTSEDAAPISSIAEPVVSISQGVVSSSFGTITGAGANGWALPGDTGVPFTSPVTQITDVNGDISGLDGADTIRMATALENSGGGGAYDVRTTVTLPLGLSFATGSLSGTLRVFRGDGTELVNDVDYIVTGNVVIFQDPVAGSASLLPGRPGSAADASGANVLVLIYDVQVTSSIAADSTLQTVAELNRYASVKGGEDFTPVDPTDISAQQVAAPTITKVFADGTLDASDTSSAGTVGSDVVVGETILYDIVVTLPEGTTNSLRIDDLIPPGLALDMSFGGGQGYQLITVAGAGGSGALAADFNGSVSGVSVSSGGAIGTDGVDARMTFSANATSADNNAGNNSFVIRVRLVASNESGNQAGRVLSNVAQIVYSDPDGDAPAGAAVDRTVAMTGAQPSVTLREPTLTLTQTSAIDSAIGVDGGDLIEYTITITNNSGYDAYDISLLEAFPTAGNVPVPLLTNVALIGSAVYGGGATSNGGPDFVLGADGILRTADGANVDILAGGSITLRVTAQVTPEAVEGQSIDSTAQVQWTSLNDTVPVTAAGGERTGTDGLLNQGSLNDYRVEAVTKVPVASALQLSRIGGLDSTPPADGGTGGALETVAVGELVRYRLVSLIPEGLNNGYRVQVTLDAGLVFQNDGTIKIAIVSNGGVTSTVTLNADGTLFVTGNSESEIGQFIKPDLSGQSPDATIAAGVVTTAVVNGRTVVTFQLGNITNSEADSDLEGVVIEFNARVANVAGNVAGTTLAVSAQAVTASSGARATDTLNEVIVEPAFTGMVKQVTDFESNASATTSTADVSVSFTQSGNATAYDVQLNDAFAGVNSYTLSSITINGQVLTTAQQFVDAGITNTSDSTGIHLQFASIAAGTSVVVNYSVTVDAKTAYATTDAVLTWSSLPETFTEWGGSDVGADASADGERDGSGGVNDYRVAEGAGLGLISGTLWDDTKSATTSLTPDGPLLAGQNITLRWAGGDGVFGTNDDGEFSTVTDGNGVFYFSALAAGNYRVEAPTVISQLDPIGQMRPRIDTDGSTLGQVASTVGEGGTNGANVGYVQINDAPVNTVPGQQAGLEDVVLNLGAITVGDVDIDNGPTAGVLDVTLAVTRGVLNFSGTAPAGLTITGAGTATMTLSGNVADLNNLLARLTYLGNANYNGNDTLTVTTRDRGNYGDADNDGTPGEPVEDQLQDVDTVAIVLAPVNDLPVGVNDVAISIEAGGTFNGTPGVNPSGSMLANDTDVDIATNGDVLHLTNVTNPSTGSSVNIADNDNSSTEHAIVGQYGTLYVRANGAARYVLDNANTQVQELLLRSQTLTEVFTYTLADSANAAALNTPTLTITIQGANDTPVATDDAGTAVEAGGTNNTTAGSSATGNVLLGDANGGVADTDVDSPTNGESRTVTGVRNVPEGEAGPLSPVAPTTIITGLYGTLTINASGSYTYVVNDNDPTVQALSAGQTLQDVFSYEITDVGGLSDIANLTITIQGADDAPVATDDAAIAVEAGGVANGTAGSNGTGNVLGNDSDIDNLAAALSVSAVRTGQETGSGTAGTVGTALAGAYGTLTLNADGSYTYVVDNTNAAVQALRLSGNTLVDYFTYTVSDGTLIDTAQLAVTIQGANDNPVAADDAGTAIEAGGTGNGTAGSNATGNVLSNDTDVDLNAETKTVQGYVIDGTSSAGVVGSASATQYGTLTLNADGSYTYVVDNANATVQALAPGQTLTESFTYTVVDALGATDVAVLTITIQGADDAPVATDDVAIAVEAGGVANGTAGSNGTGNVLGNDSDIDNLAAALSVSAVRTGQETGSGTAGTVGTALAGAYGTLTLNADGSYTYVVDNTNAAVQALRLSGNTLVDYFTYTVSDGTLIDTAQLAVTIQGANDNPVAADDAGTAIEAGGTGNGTAGSNATGNVLSNDTDVDLNAETKTVQGYVIDGTSSAGVVGSASATQYGTLTLNADGSYTYVVDNANATVQALAPGQTLTETFTYTVVDALGATDVAVLTITIQGADDAPVATDDVAIAVEAGGVANGTAGSNGTGNVLGNDSDIDNLAAALSVSAVRTGQETGSGTAGTVGTALAGAYGTLTLNADGSYTYVVDNTNAAVQALRLSGNTLVDYFTYTVSDGTLIDTAQLAVTIQGANDNPVAANDAGTAIEAGGVANGTPGSNATGNVLANDTDVDLNGETKRVSAFDLPATGAGTVGTRFTAQYGWLTLNADGSYTYEVDNANTTVQALLPGQTLTETFNYTVADALNATATAQLVITIQGTDDTPVAIDDTAAAMESGGTANATPGINPSGNLLGNDTDVDNLDPRRLDGIRTGAETDGGAFTAVGVAQPVSIVGRFGTLTVQANGSYTYVVDNAAVLVERMRGGNQDSLTDTFSYRAVDLAGQFDIAQLVVTIDGAWDAPFAVNDNDIAAAGTIRNPTLGVDAVGNVLPNDSDVDVPDGKVVSGIGVGSEASNPTLTAVAATTVDIVGLYGTLSINADGSYVYRVDARNLDVQGLQPGQFLNEYFTYEVRDNGNLTDRAQLYIEVFGIDNPPFTVPDVAVAVEAGGIDNGTPGTNPSGNVLDNDFDLDGDEMTIIGIRTGTLLRVDSSGTVGQVLRGQYGDLVIFADGTWSYTLDNSLPEVQALRTSSDKLLDSFTYVVADPLGETDTGLLEIVIDGSNDTPVARSDAAVAVEAGGIYNGTPGSDGTGNVLDNDSDVDGTQYDETKQVQSYTSETGATGDAGGVVAGLYGTLVINADGSFRYVVDNDNPLVQAMRTNGEVLTESFSYVMRDTAGATSQANLLIVVRGANDNPVARDDSNIASDQVVAPQAGGNVLPNDSDVDGGDALQVGAIRTGEEAGSGTTGTLGQALAGRYGTLVINADGSYIYSIDMTNPEVLAAAGFGQILRDVFTYTLVDRAGATDLAQLVIHLDISAPRVDGGSPDYFGRFQLFPQQPTTTLSVEPGLFVQPVVRQSAIQQYADRVAADGTEIGLVIDRSLLDPPASVTYGLGSTEGEYVGEVVRNNNLLAQLEMARFLGRHGRVALTADGLLADPSLFGQTPESLTRGPSQRLVPDGEAGGQRAPLAKAPAVSPDESRLAQAASGEPPQRPLGLDTVADVPVDGDADPHALSASAFSDQLKLAASRLYSHLVQ</sequence>
<dbReference type="InterPro" id="IPR013783">
    <property type="entry name" value="Ig-like_fold"/>
</dbReference>
<feature type="region of interest" description="Disordered" evidence="1">
    <location>
        <begin position="4007"/>
        <end position="4074"/>
    </location>
</feature>
<feature type="domain" description="RapA2 cadherin-like" evidence="3">
    <location>
        <begin position="2836"/>
        <end position="2928"/>
    </location>
</feature>
<protein>
    <submittedName>
        <fullName evidence="4">VCBS domain-containing protein</fullName>
    </submittedName>
</protein>
<feature type="domain" description="RapA2 cadherin-like" evidence="3">
    <location>
        <begin position="3623"/>
        <end position="3713"/>
    </location>
</feature>
<comment type="caution">
    <text evidence="4">The sequence shown here is derived from an EMBL/GenBank/DDBJ whole genome shotgun (WGS) entry which is preliminary data.</text>
</comment>
<feature type="compositionally biased region" description="Low complexity" evidence="1">
    <location>
        <begin position="88"/>
        <end position="100"/>
    </location>
</feature>
<feature type="region of interest" description="Disordered" evidence="1">
    <location>
        <begin position="60"/>
        <end position="113"/>
    </location>
</feature>
<feature type="domain" description="RapA2 cadherin-like" evidence="3">
    <location>
        <begin position="3751"/>
        <end position="3838"/>
    </location>
</feature>
<feature type="domain" description="RapA2 cadherin-like" evidence="3">
    <location>
        <begin position="2164"/>
        <end position="2265"/>
    </location>
</feature>
<feature type="compositionally biased region" description="Polar residues" evidence="1">
    <location>
        <begin position="3250"/>
        <end position="3265"/>
    </location>
</feature>
<feature type="domain" description="RapA2 cadherin-like" evidence="3">
    <location>
        <begin position="2446"/>
        <end position="2541"/>
    </location>
</feature>
<feature type="domain" description="RapA2 cadherin-like" evidence="3">
    <location>
        <begin position="3222"/>
        <end position="3320"/>
    </location>
</feature>
<dbReference type="EMBL" id="JASZYV010000001">
    <property type="protein sequence ID" value="MDM0044347.1"/>
    <property type="molecule type" value="Genomic_DNA"/>
</dbReference>
<dbReference type="InterPro" id="IPR040853">
    <property type="entry name" value="RapA2_cadherin-like"/>
</dbReference>
<feature type="region of interest" description="Disordered" evidence="1">
    <location>
        <begin position="3250"/>
        <end position="3269"/>
    </location>
</feature>
<evidence type="ECO:0000256" key="1">
    <source>
        <dbReference type="SAM" id="MobiDB-lite"/>
    </source>
</evidence>
<feature type="domain" description="RapA2 cadherin-like" evidence="3">
    <location>
        <begin position="3095"/>
        <end position="3186"/>
    </location>
</feature>
<dbReference type="InterPro" id="IPR025592">
    <property type="entry name" value="DUF4347"/>
</dbReference>
<feature type="domain" description="RapA2 cadherin-like" evidence="3">
    <location>
        <begin position="2964"/>
        <end position="3059"/>
    </location>
</feature>
<accession>A0ABT7N8S9</accession>
<dbReference type="NCBIfam" id="TIGR01965">
    <property type="entry name" value="VCBS_repeat"/>
    <property type="match status" value="13"/>
</dbReference>
<dbReference type="InterPro" id="IPR010221">
    <property type="entry name" value="VCBS_dom"/>
</dbReference>
<reference evidence="4" key="1">
    <citation type="submission" date="2023-06" db="EMBL/GenBank/DDBJ databases">
        <authorList>
            <person name="Jiang Y."/>
            <person name="Liu Q."/>
        </authorList>
    </citation>
    <scope>NUCLEOTIDE SEQUENCE</scope>
    <source>
        <strain evidence="4">CGMCC 1.12089</strain>
    </source>
</reference>
<dbReference type="Pfam" id="PF17803">
    <property type="entry name" value="Cadherin_4"/>
    <property type="match status" value="13"/>
</dbReference>
<feature type="domain" description="DUF4347" evidence="2">
    <location>
        <begin position="119"/>
        <end position="282"/>
    </location>
</feature>
<dbReference type="Proteomes" id="UP001174908">
    <property type="component" value="Unassembled WGS sequence"/>
</dbReference>
<evidence type="ECO:0000313" key="4">
    <source>
        <dbReference type="EMBL" id="MDM0044347.1"/>
    </source>
</evidence>
<evidence type="ECO:0000259" key="3">
    <source>
        <dbReference type="Pfam" id="PF17803"/>
    </source>
</evidence>
<proteinExistence type="predicted"/>